<dbReference type="Proteomes" id="UP000225740">
    <property type="component" value="Unassembled WGS sequence"/>
</dbReference>
<dbReference type="AlphaFoldDB" id="A0A2G1W5X8"/>
<evidence type="ECO:0000313" key="1">
    <source>
        <dbReference type="EMBL" id="PHQ34432.1"/>
    </source>
</evidence>
<sequence>MKRPNTVFCFCDIEAAFGIGNSDDRSNEVYLDRHTGNTLFFLPLGDSDDVPDDLDDTSRYVAIPDTRPLGLGSQLAIDFASEIAPELLDQVRYAFHKRGGFRRLKDLLYQSDLLDAWHKYAGEKEHSVIVKWCADNDIRYTTPSSPAN</sequence>
<organism evidence="1 2">
    <name type="scientific">Rhodopirellula bahusiensis</name>
    <dbReference type="NCBI Taxonomy" id="2014065"/>
    <lineage>
        <taxon>Bacteria</taxon>
        <taxon>Pseudomonadati</taxon>
        <taxon>Planctomycetota</taxon>
        <taxon>Planctomycetia</taxon>
        <taxon>Pirellulales</taxon>
        <taxon>Pirellulaceae</taxon>
        <taxon>Rhodopirellula</taxon>
    </lineage>
</organism>
<dbReference type="GeneID" id="90609497"/>
<reference evidence="1 2" key="1">
    <citation type="submission" date="2017-06" db="EMBL/GenBank/DDBJ databases">
        <title>Description of Rhodopirellula bahusiensis sp. nov.</title>
        <authorList>
            <person name="Kizina J."/>
            <person name="Harder J."/>
        </authorList>
    </citation>
    <scope>NUCLEOTIDE SEQUENCE [LARGE SCALE GENOMIC DNA]</scope>
    <source>
        <strain evidence="1 2">SWK21</strain>
    </source>
</reference>
<proteinExistence type="predicted"/>
<dbReference type="RefSeq" id="WP_099261574.1">
    <property type="nucleotide sequence ID" value="NZ_NIZW01000011.1"/>
</dbReference>
<dbReference type="InterPro" id="IPR005361">
    <property type="entry name" value="UPF0158"/>
</dbReference>
<comment type="caution">
    <text evidence="1">The sequence shown here is derived from an EMBL/GenBank/DDBJ whole genome shotgun (WGS) entry which is preliminary data.</text>
</comment>
<dbReference type="EMBL" id="NIZW01000011">
    <property type="protein sequence ID" value="PHQ34432.1"/>
    <property type="molecule type" value="Genomic_DNA"/>
</dbReference>
<dbReference type="Pfam" id="PF03682">
    <property type="entry name" value="UPF0158"/>
    <property type="match status" value="1"/>
</dbReference>
<evidence type="ECO:0000313" key="2">
    <source>
        <dbReference type="Proteomes" id="UP000225740"/>
    </source>
</evidence>
<dbReference type="OrthoDB" id="275136at2"/>
<gene>
    <name evidence="1" type="ORF">CEE69_15610</name>
</gene>
<accession>A0A2G1W5X8</accession>
<keyword evidence="2" id="KW-1185">Reference proteome</keyword>
<protein>
    <submittedName>
        <fullName evidence="1">Uncharacterized protein</fullName>
    </submittedName>
</protein>
<name>A0A2G1W5X8_9BACT</name>